<reference evidence="4 5" key="1">
    <citation type="submission" date="2017-10" db="EMBL/GenBank/DDBJ databases">
        <title>Sequencing the genomes of 1000 actinobacteria strains.</title>
        <authorList>
            <person name="Klenk H.-P."/>
        </authorList>
    </citation>
    <scope>NUCLEOTIDE SEQUENCE [LARGE SCALE GENOMIC DNA]</scope>
    <source>
        <strain evidence="4 5">DSM 21798</strain>
    </source>
</reference>
<evidence type="ECO:0000313" key="5">
    <source>
        <dbReference type="Proteomes" id="UP000221369"/>
    </source>
</evidence>
<dbReference type="RefSeq" id="WP_098406929.1">
    <property type="nucleotide sequence ID" value="NZ_PDJE01000001.1"/>
</dbReference>
<protein>
    <recommendedName>
        <fullName evidence="3">YdbS-like PH domain-containing protein</fullName>
    </recommendedName>
</protein>
<dbReference type="EMBL" id="PDJE01000001">
    <property type="protein sequence ID" value="PFG30475.1"/>
    <property type="molecule type" value="Genomic_DNA"/>
</dbReference>
<keyword evidence="5" id="KW-1185">Reference proteome</keyword>
<feature type="transmembrane region" description="Helical" evidence="2">
    <location>
        <begin position="43"/>
        <end position="66"/>
    </location>
</feature>
<name>A0A2A9DWG3_9MICO</name>
<dbReference type="InterPro" id="IPR005182">
    <property type="entry name" value="YdbS-like_PH"/>
</dbReference>
<feature type="domain" description="YdbS-like PH" evidence="3">
    <location>
        <begin position="96"/>
        <end position="173"/>
    </location>
</feature>
<organism evidence="4 5">
    <name type="scientific">Paramicrobacterium agarici</name>
    <dbReference type="NCBI Taxonomy" id="630514"/>
    <lineage>
        <taxon>Bacteria</taxon>
        <taxon>Bacillati</taxon>
        <taxon>Actinomycetota</taxon>
        <taxon>Actinomycetes</taxon>
        <taxon>Micrococcales</taxon>
        <taxon>Microbacteriaceae</taxon>
        <taxon>Paramicrobacterium</taxon>
    </lineage>
</organism>
<keyword evidence="2" id="KW-1133">Transmembrane helix</keyword>
<dbReference type="AlphaFoldDB" id="A0A2A9DWG3"/>
<dbReference type="PANTHER" id="PTHR34473">
    <property type="entry name" value="UPF0699 TRANSMEMBRANE PROTEIN YDBS"/>
    <property type="match status" value="1"/>
</dbReference>
<evidence type="ECO:0000313" key="4">
    <source>
        <dbReference type="EMBL" id="PFG30475.1"/>
    </source>
</evidence>
<feature type="region of interest" description="Disordered" evidence="1">
    <location>
        <begin position="1"/>
        <end position="24"/>
    </location>
</feature>
<accession>A0A2A9DWG3</accession>
<evidence type="ECO:0000256" key="1">
    <source>
        <dbReference type="SAM" id="MobiDB-lite"/>
    </source>
</evidence>
<keyword evidence="2" id="KW-0472">Membrane</keyword>
<dbReference type="Proteomes" id="UP000221369">
    <property type="component" value="Unassembled WGS sequence"/>
</dbReference>
<evidence type="ECO:0000256" key="2">
    <source>
        <dbReference type="SAM" id="Phobius"/>
    </source>
</evidence>
<dbReference type="PANTHER" id="PTHR34473:SF2">
    <property type="entry name" value="UPF0699 TRANSMEMBRANE PROTEIN YDBT"/>
    <property type="match status" value="1"/>
</dbReference>
<evidence type="ECO:0000259" key="3">
    <source>
        <dbReference type="Pfam" id="PF03703"/>
    </source>
</evidence>
<sequence>MTETPPTNPDSPLNPHDSNLVEPRGNGRVQLEISEWRRVSPKYVTVQIVGTVITFVVLLGVFGWLAFTGQTWAWIPFGIGVIVAIVDLAITPRQAKAIGYQLREDDLVFRRGIMWQRIVAVPYGRMQLVDITRGPLARWLGLAEVKLVTAAAATGVSIPGIPNDEAERLRDHLVEVAETRRAGI</sequence>
<dbReference type="Pfam" id="PF03703">
    <property type="entry name" value="bPH_2"/>
    <property type="match status" value="1"/>
</dbReference>
<gene>
    <name evidence="4" type="ORF">ATJ78_1407</name>
</gene>
<proteinExistence type="predicted"/>
<feature type="transmembrane region" description="Helical" evidence="2">
    <location>
        <begin position="72"/>
        <end position="90"/>
    </location>
</feature>
<comment type="caution">
    <text evidence="4">The sequence shown here is derived from an EMBL/GenBank/DDBJ whole genome shotgun (WGS) entry which is preliminary data.</text>
</comment>
<keyword evidence="2" id="KW-0812">Transmembrane</keyword>